<gene>
    <name evidence="1" type="ORF">AB6713_00925</name>
</gene>
<protein>
    <submittedName>
        <fullName evidence="1">DNA/RNA helicase domain-containing protein</fullName>
    </submittedName>
</protein>
<dbReference type="Proteomes" id="UP001566331">
    <property type="component" value="Unassembled WGS sequence"/>
</dbReference>
<evidence type="ECO:0000313" key="2">
    <source>
        <dbReference type="Proteomes" id="UP001566331"/>
    </source>
</evidence>
<comment type="caution">
    <text evidence="1">The sequence shown here is derived from an EMBL/GenBank/DDBJ whole genome shotgun (WGS) entry which is preliminary data.</text>
</comment>
<proteinExistence type="predicted"/>
<keyword evidence="1" id="KW-0547">Nucleotide-binding</keyword>
<organism evidence="1 2">
    <name type="scientific">Luteimonas salinilitoris</name>
    <dbReference type="NCBI Taxonomy" id="3237697"/>
    <lineage>
        <taxon>Bacteria</taxon>
        <taxon>Pseudomonadati</taxon>
        <taxon>Pseudomonadota</taxon>
        <taxon>Gammaproteobacteria</taxon>
        <taxon>Lysobacterales</taxon>
        <taxon>Lysobacteraceae</taxon>
        <taxon>Luteimonas</taxon>
    </lineage>
</organism>
<name>A0ABV4HKB4_9GAMM</name>
<keyword evidence="1" id="KW-0378">Hydrolase</keyword>
<evidence type="ECO:0000313" key="1">
    <source>
        <dbReference type="EMBL" id="MEZ0473186.1"/>
    </source>
</evidence>
<keyword evidence="1" id="KW-0067">ATP-binding</keyword>
<dbReference type="EMBL" id="JBFWIC010000001">
    <property type="protein sequence ID" value="MEZ0473186.1"/>
    <property type="molecule type" value="Genomic_DNA"/>
</dbReference>
<dbReference type="GO" id="GO:0004386">
    <property type="term" value="F:helicase activity"/>
    <property type="evidence" value="ECO:0007669"/>
    <property type="project" value="UniProtKB-KW"/>
</dbReference>
<keyword evidence="2" id="KW-1185">Reference proteome</keyword>
<accession>A0ABV4HKB4</accession>
<dbReference type="RefSeq" id="WP_370563301.1">
    <property type="nucleotide sequence ID" value="NZ_JBFWIB010000003.1"/>
</dbReference>
<sequence>MDIKLQMVTLSDIGHTAELERWARQLGAHVIRLELSSQFRCSGSDGYLLGHRILSQASIPVDRRESH</sequence>
<keyword evidence="1" id="KW-0347">Helicase</keyword>
<reference evidence="1 2" key="1">
    <citation type="submission" date="2024-07" db="EMBL/GenBank/DDBJ databases">
        <title>Luteimonas salilacus sp. nov., isolated from the shore soil of Salt Lake in Tibet of China.</title>
        <authorList>
            <person name="Zhang X."/>
            <person name="Li A."/>
        </authorList>
    </citation>
    <scope>NUCLEOTIDE SEQUENCE [LARGE SCALE GENOMIC DNA]</scope>
    <source>
        <strain evidence="1 2">B3-2-R+30</strain>
    </source>
</reference>